<keyword evidence="1" id="KW-0479">Metal-binding</keyword>
<evidence type="ECO:0000313" key="7">
    <source>
        <dbReference type="EMBL" id="KAK3871545.1"/>
    </source>
</evidence>
<evidence type="ECO:0000259" key="6">
    <source>
        <dbReference type="PROSITE" id="PS50950"/>
    </source>
</evidence>
<keyword evidence="4 5" id="KW-0238">DNA-binding</keyword>
<reference evidence="7" key="1">
    <citation type="submission" date="2023-10" db="EMBL/GenBank/DDBJ databases">
        <title>Genome assemblies of two species of porcelain crab, Petrolisthes cinctipes and Petrolisthes manimaculis (Anomura: Porcellanidae).</title>
        <authorList>
            <person name="Angst P."/>
        </authorList>
    </citation>
    <scope>NUCLEOTIDE SEQUENCE</scope>
    <source>
        <strain evidence="7">PB745_01</strain>
        <tissue evidence="7">Gill</tissue>
    </source>
</reference>
<evidence type="ECO:0000256" key="2">
    <source>
        <dbReference type="ARBA" id="ARBA00022771"/>
    </source>
</evidence>
<evidence type="ECO:0000256" key="3">
    <source>
        <dbReference type="ARBA" id="ARBA00022833"/>
    </source>
</evidence>
<dbReference type="InterPro" id="IPR006612">
    <property type="entry name" value="THAP_Znf"/>
</dbReference>
<dbReference type="Proteomes" id="UP001286313">
    <property type="component" value="Unassembled WGS sequence"/>
</dbReference>
<dbReference type="GO" id="GO:0008270">
    <property type="term" value="F:zinc ion binding"/>
    <property type="evidence" value="ECO:0007669"/>
    <property type="project" value="UniProtKB-KW"/>
</dbReference>
<evidence type="ECO:0000256" key="1">
    <source>
        <dbReference type="ARBA" id="ARBA00022723"/>
    </source>
</evidence>
<keyword evidence="3" id="KW-0862">Zinc</keyword>
<sequence>MSTGQKKNRWCFVPMCTSTDKSTPGKIFLCVPANKKKRSQWWVAARRKFPVLECSLYCCQDHFNLEEDMENYLKYSIVGGNIKLKAGVLPHKF</sequence>
<proteinExistence type="predicted"/>
<accession>A0AAE1FCA9</accession>
<gene>
    <name evidence="7" type="ORF">Pcinc_023311</name>
</gene>
<evidence type="ECO:0000256" key="4">
    <source>
        <dbReference type="ARBA" id="ARBA00023125"/>
    </source>
</evidence>
<keyword evidence="8" id="KW-1185">Reference proteome</keyword>
<protein>
    <recommendedName>
        <fullName evidence="6">THAP-type domain-containing protein</fullName>
    </recommendedName>
</protein>
<dbReference type="SUPFAM" id="SSF57716">
    <property type="entry name" value="Glucocorticoid receptor-like (DNA-binding domain)"/>
    <property type="match status" value="1"/>
</dbReference>
<evidence type="ECO:0000313" key="8">
    <source>
        <dbReference type="Proteomes" id="UP001286313"/>
    </source>
</evidence>
<dbReference type="AlphaFoldDB" id="A0AAE1FCA9"/>
<organism evidence="7 8">
    <name type="scientific">Petrolisthes cinctipes</name>
    <name type="common">Flat porcelain crab</name>
    <dbReference type="NCBI Taxonomy" id="88211"/>
    <lineage>
        <taxon>Eukaryota</taxon>
        <taxon>Metazoa</taxon>
        <taxon>Ecdysozoa</taxon>
        <taxon>Arthropoda</taxon>
        <taxon>Crustacea</taxon>
        <taxon>Multicrustacea</taxon>
        <taxon>Malacostraca</taxon>
        <taxon>Eumalacostraca</taxon>
        <taxon>Eucarida</taxon>
        <taxon>Decapoda</taxon>
        <taxon>Pleocyemata</taxon>
        <taxon>Anomura</taxon>
        <taxon>Galatheoidea</taxon>
        <taxon>Porcellanidae</taxon>
        <taxon>Petrolisthes</taxon>
    </lineage>
</organism>
<dbReference type="Pfam" id="PF05485">
    <property type="entry name" value="THAP"/>
    <property type="match status" value="1"/>
</dbReference>
<dbReference type="PROSITE" id="PS50950">
    <property type="entry name" value="ZF_THAP"/>
    <property type="match status" value="1"/>
</dbReference>
<comment type="caution">
    <text evidence="7">The sequence shown here is derived from an EMBL/GenBank/DDBJ whole genome shotgun (WGS) entry which is preliminary data.</text>
</comment>
<dbReference type="GO" id="GO:0003677">
    <property type="term" value="F:DNA binding"/>
    <property type="evidence" value="ECO:0007669"/>
    <property type="project" value="UniProtKB-UniRule"/>
</dbReference>
<evidence type="ECO:0000256" key="5">
    <source>
        <dbReference type="PROSITE-ProRule" id="PRU00309"/>
    </source>
</evidence>
<keyword evidence="2 5" id="KW-0863">Zinc-finger</keyword>
<feature type="domain" description="THAP-type" evidence="6">
    <location>
        <begin position="6"/>
        <end position="93"/>
    </location>
</feature>
<dbReference type="EMBL" id="JAWQEG010002498">
    <property type="protein sequence ID" value="KAK3871545.1"/>
    <property type="molecule type" value="Genomic_DNA"/>
</dbReference>
<name>A0AAE1FCA9_PETCI</name>